<comment type="caution">
    <text evidence="6">The sequence shown here is derived from an EMBL/GenBank/DDBJ whole genome shotgun (WGS) entry which is preliminary data.</text>
</comment>
<dbReference type="AlphaFoldDB" id="A0A7W4Z324"/>
<evidence type="ECO:0000313" key="6">
    <source>
        <dbReference type="EMBL" id="MBB3043250.1"/>
    </source>
</evidence>
<evidence type="ECO:0000256" key="1">
    <source>
        <dbReference type="ARBA" id="ARBA00009986"/>
    </source>
</evidence>
<sequence length="468" mass="49051">MTGVRDPRTGRVERELRPASDRELDELAARLRRGQSTWAALDATGRAAYLLQFAEALHAVRDDLVDALTRDTGRAVESRIEADQVVGMARRWAEAAPPLLARRTRAATTMPGLSLETAAVPYALVGVVSPWNFPLLLGLIDAIPALAAGCAVIVKPSEVTPRFAEPLAAAIDSVPLLRDVLAVVEGAGDVGAAVVDRVDAVCFTGSVPTGRAVARAAVERFIPAFLELGGKDPAIVLPGADLERASSALLWGGTANSGQSCLSIERVYVHESQHDELVGLLCAKAERLELALPTPGSGAIGPLIDAEQATVIQAHLDDAIGRGALVRTGGTIERHDGGHWIRPTVLTGVDHSMAVMTEETFGPVLPVLAYADVDQAVALANDSTYGLTAAVFGPDADAAAAVARRLRVGAVSINDAGLTAFVHEGEKNSFGFSGLGASRMGESALLRFVRRQTLIVNSSSAPDPWWGA</sequence>
<dbReference type="EMBL" id="JACHWR010000002">
    <property type="protein sequence ID" value="MBB3043250.1"/>
    <property type="molecule type" value="Genomic_DNA"/>
</dbReference>
<dbReference type="EC" id="1.2.1.3" evidence="6"/>
<dbReference type="GO" id="GO:0004029">
    <property type="term" value="F:aldehyde dehydrogenase (NAD+) activity"/>
    <property type="evidence" value="ECO:0007669"/>
    <property type="project" value="UniProtKB-EC"/>
</dbReference>
<dbReference type="InterPro" id="IPR016163">
    <property type="entry name" value="Ald_DH_C"/>
</dbReference>
<evidence type="ECO:0000313" key="7">
    <source>
        <dbReference type="Proteomes" id="UP000589626"/>
    </source>
</evidence>
<dbReference type="InterPro" id="IPR015590">
    <property type="entry name" value="Aldehyde_DH_dom"/>
</dbReference>
<comment type="similarity">
    <text evidence="1 4">Belongs to the aldehyde dehydrogenase family.</text>
</comment>
<gene>
    <name evidence="6" type="ORF">FHU40_003068</name>
</gene>
<dbReference type="InterPro" id="IPR016161">
    <property type="entry name" value="Ald_DH/histidinol_DH"/>
</dbReference>
<dbReference type="Proteomes" id="UP000589626">
    <property type="component" value="Unassembled WGS sequence"/>
</dbReference>
<dbReference type="SUPFAM" id="SSF53720">
    <property type="entry name" value="ALDH-like"/>
    <property type="match status" value="1"/>
</dbReference>
<dbReference type="RefSeq" id="WP_183593127.1">
    <property type="nucleotide sequence ID" value="NZ_JACHWR010000002.1"/>
</dbReference>
<proteinExistence type="inferred from homology"/>
<keyword evidence="2 4" id="KW-0560">Oxidoreductase</keyword>
<feature type="active site" evidence="3">
    <location>
        <position position="227"/>
    </location>
</feature>
<dbReference type="Pfam" id="PF00171">
    <property type="entry name" value="Aldedh"/>
    <property type="match status" value="1"/>
</dbReference>
<dbReference type="PANTHER" id="PTHR42804:SF1">
    <property type="entry name" value="ALDEHYDE DEHYDROGENASE-RELATED"/>
    <property type="match status" value="1"/>
</dbReference>
<keyword evidence="7" id="KW-1185">Reference proteome</keyword>
<dbReference type="InterPro" id="IPR016162">
    <property type="entry name" value="Ald_DH_N"/>
</dbReference>
<dbReference type="InterPro" id="IPR029510">
    <property type="entry name" value="Ald_DH_CS_GLU"/>
</dbReference>
<organism evidence="6 7">
    <name type="scientific">Nocardioides soli</name>
    <dbReference type="NCBI Taxonomy" id="1036020"/>
    <lineage>
        <taxon>Bacteria</taxon>
        <taxon>Bacillati</taxon>
        <taxon>Actinomycetota</taxon>
        <taxon>Actinomycetes</taxon>
        <taxon>Propionibacteriales</taxon>
        <taxon>Nocardioidaceae</taxon>
        <taxon>Nocardioides</taxon>
    </lineage>
</organism>
<dbReference type="PANTHER" id="PTHR42804">
    <property type="entry name" value="ALDEHYDE DEHYDROGENASE"/>
    <property type="match status" value="1"/>
</dbReference>
<dbReference type="PROSITE" id="PS00687">
    <property type="entry name" value="ALDEHYDE_DEHYDR_GLU"/>
    <property type="match status" value="1"/>
</dbReference>
<evidence type="ECO:0000256" key="4">
    <source>
        <dbReference type="RuleBase" id="RU003345"/>
    </source>
</evidence>
<evidence type="ECO:0000256" key="2">
    <source>
        <dbReference type="ARBA" id="ARBA00023002"/>
    </source>
</evidence>
<protein>
    <submittedName>
        <fullName evidence="6">Aldehyde dehydrogenase (NAD+)</fullName>
        <ecNumber evidence="6">1.2.1.3</ecNumber>
    </submittedName>
</protein>
<feature type="domain" description="Aldehyde dehydrogenase" evidence="5">
    <location>
        <begin position="4"/>
        <end position="447"/>
    </location>
</feature>
<accession>A0A7W4Z324</accession>
<dbReference type="CDD" id="cd07099">
    <property type="entry name" value="ALDH_DDALDH"/>
    <property type="match status" value="1"/>
</dbReference>
<evidence type="ECO:0000259" key="5">
    <source>
        <dbReference type="Pfam" id="PF00171"/>
    </source>
</evidence>
<evidence type="ECO:0000256" key="3">
    <source>
        <dbReference type="PROSITE-ProRule" id="PRU10007"/>
    </source>
</evidence>
<dbReference type="Gene3D" id="3.40.309.10">
    <property type="entry name" value="Aldehyde Dehydrogenase, Chain A, domain 2"/>
    <property type="match status" value="1"/>
</dbReference>
<reference evidence="6 7" key="1">
    <citation type="submission" date="2020-08" db="EMBL/GenBank/DDBJ databases">
        <title>Sequencing the genomes of 1000 actinobacteria strains.</title>
        <authorList>
            <person name="Klenk H.-P."/>
        </authorList>
    </citation>
    <scope>NUCLEOTIDE SEQUENCE [LARGE SCALE GENOMIC DNA]</scope>
    <source>
        <strain evidence="6 7">DSM 105498</strain>
    </source>
</reference>
<name>A0A7W4Z324_9ACTN</name>
<dbReference type="Gene3D" id="3.40.605.10">
    <property type="entry name" value="Aldehyde Dehydrogenase, Chain A, domain 1"/>
    <property type="match status" value="1"/>
</dbReference>